<evidence type="ECO:0000259" key="2">
    <source>
        <dbReference type="Pfam" id="PF07940"/>
    </source>
</evidence>
<comment type="subcellular location">
    <subcellularLocation>
        <location evidence="1">Cell envelope</location>
    </subcellularLocation>
</comment>
<evidence type="ECO:0000256" key="1">
    <source>
        <dbReference type="ARBA" id="ARBA00004196"/>
    </source>
</evidence>
<keyword evidence="4" id="KW-1185">Reference proteome</keyword>
<feature type="domain" description="Heparinase II/III-like C-terminal" evidence="2">
    <location>
        <begin position="543"/>
        <end position="710"/>
    </location>
</feature>
<dbReference type="Proteomes" id="UP001257909">
    <property type="component" value="Unassembled WGS sequence"/>
</dbReference>
<dbReference type="InterPro" id="IPR046237">
    <property type="entry name" value="DUF6270"/>
</dbReference>
<name>A0ABU1VUA5_9GAMM</name>
<reference evidence="3 4" key="1">
    <citation type="submission" date="2023-07" db="EMBL/GenBank/DDBJ databases">
        <title>Sorghum-associated microbial communities from plants grown in Nebraska, USA.</title>
        <authorList>
            <person name="Schachtman D."/>
        </authorList>
    </citation>
    <scope>NUCLEOTIDE SEQUENCE [LARGE SCALE GENOMIC DNA]</scope>
    <source>
        <strain evidence="3 4">4138</strain>
    </source>
</reference>
<organism evidence="3 4">
    <name type="scientific">Rheinheimera soli</name>
    <dbReference type="NCBI Taxonomy" id="443616"/>
    <lineage>
        <taxon>Bacteria</taxon>
        <taxon>Pseudomonadati</taxon>
        <taxon>Pseudomonadota</taxon>
        <taxon>Gammaproteobacteria</taxon>
        <taxon>Chromatiales</taxon>
        <taxon>Chromatiaceae</taxon>
        <taxon>Rheinheimera</taxon>
    </lineage>
</organism>
<dbReference type="Pfam" id="PF07940">
    <property type="entry name" value="Hepar_II_III_C"/>
    <property type="match status" value="1"/>
</dbReference>
<dbReference type="Gene3D" id="1.50.10.100">
    <property type="entry name" value="Chondroitin AC/alginate lyase"/>
    <property type="match status" value="1"/>
</dbReference>
<evidence type="ECO:0000313" key="3">
    <source>
        <dbReference type="EMBL" id="MDR7119300.1"/>
    </source>
</evidence>
<dbReference type="EMBL" id="JAVDWR010000001">
    <property type="protein sequence ID" value="MDR7119300.1"/>
    <property type="molecule type" value="Genomic_DNA"/>
</dbReference>
<evidence type="ECO:0000313" key="4">
    <source>
        <dbReference type="Proteomes" id="UP001257909"/>
    </source>
</evidence>
<accession>A0ABU1VUA5</accession>
<dbReference type="Gene3D" id="2.70.98.70">
    <property type="match status" value="1"/>
</dbReference>
<dbReference type="RefSeq" id="WP_310273717.1">
    <property type="nucleotide sequence ID" value="NZ_JAVDWR010000001.1"/>
</dbReference>
<dbReference type="InterPro" id="IPR012480">
    <property type="entry name" value="Hepar_II_III_C"/>
</dbReference>
<protein>
    <recommendedName>
        <fullName evidence="2">Heparinase II/III-like C-terminal domain-containing protein</fullName>
    </recommendedName>
</protein>
<comment type="caution">
    <text evidence="3">The sequence shown here is derived from an EMBL/GenBank/DDBJ whole genome shotgun (WGS) entry which is preliminary data.</text>
</comment>
<gene>
    <name evidence="3" type="ORF">J2W69_000215</name>
</gene>
<dbReference type="InterPro" id="IPR008929">
    <property type="entry name" value="Chondroitin_lyas"/>
</dbReference>
<proteinExistence type="predicted"/>
<dbReference type="Pfam" id="PF19786">
    <property type="entry name" value="DUF6270"/>
    <property type="match status" value="1"/>
</dbReference>
<sequence>MDSPIKVFIMGSCVSRDPFEIAHKRDFDIVAYYARSSFASLGAEPFVDEKLLSGIKSDWQRKMVRADMEKRVFSQLITLNFDVLLIDLIDERFSLSVFENSIHTISTEYKKALYRPNRYNFVKAGTEEKLRLWKEGAIKLSHYLISNGLDNKVIINRVYWSLKCDNTNNLLDRYSVESVKQANDQLNWMYDELIQLLPKARFINYRDDELEIDENHKWGIEPFHYTTRTFVRQLSSIYALSLQNIKFTIRHGLGNAELSFPIMWTINPFNSRPWLHHFMSLRWLNVNESPLFIANVLLSFYRFHCVKKAKNPYYNSMQGDHTASIRLGVFCEIMKKHINHDVKDVINVTNRLILEEIKNLQNNSMYRSGHNHGLMVDLSLLKVLKEFKNYGKNIDLNFVLHRSGETIDAMWHSSGLTKEHSVSYQEYNIPLAMDYFHFLADLGVKPLSMISLERIIEESKRFLGYSFKKDGEYFPLGNSFRLPNKDILNRVYNPSNESTENISELLYPYSCEEGVYSNSHFFIYRKTINGRLIHLAATCCWDSHNHKQNDELSFCFEIDGVSLFDDPGYTEFMQWDQLELLKSEYVHSTITVTGHSWCPKKDTNQASKLAGEVTTNGFIVKMQMSRIDGLLIERTIELEGCTLSVKDSITTHSDIVSSTCKKLNANFVLGPSIEVSESDFSMNNKVLSLSVRGRAFAQFHVRTKSQMKIEHNRVPYVMANRKLVKDTHGVTFQTEFFESSQTDYQITWSNNA</sequence>